<feature type="compositionally biased region" description="Low complexity" evidence="5">
    <location>
        <begin position="38"/>
        <end position="56"/>
    </location>
</feature>
<evidence type="ECO:0000259" key="6">
    <source>
        <dbReference type="Pfam" id="PF12849"/>
    </source>
</evidence>
<reference evidence="7 8" key="1">
    <citation type="journal article" date="2007" name="Genome Biol.">
        <title>Genome analysis and genome-wide proteomics of Thermococcus gammatolerans, the most radioresistant organism known amongst the Archaea.</title>
        <authorList>
            <person name="Zivanovic Y."/>
            <person name="Armengaud J."/>
            <person name="Lagorce A."/>
            <person name="Leplat C."/>
            <person name="Guerin P."/>
            <person name="Dutertre M."/>
            <person name="Anthouard V."/>
            <person name="Forterre P."/>
            <person name="Wincker P."/>
            <person name="Confalonieri F."/>
        </authorList>
    </citation>
    <scope>NUCLEOTIDE SEQUENCE [LARGE SCALE GENOMIC DNA]</scope>
    <source>
        <strain evidence="8">DSM 15229 / JCM 11827 / EJ3</strain>
    </source>
</reference>
<dbReference type="NCBIfam" id="TIGR00975">
    <property type="entry name" value="3a0107s03"/>
    <property type="match status" value="1"/>
</dbReference>
<dbReference type="InterPro" id="IPR005673">
    <property type="entry name" value="ABC_phos-bd_PstS"/>
</dbReference>
<accession>C5A394</accession>
<proteinExistence type="inferred from homology"/>
<dbReference type="Pfam" id="PF12849">
    <property type="entry name" value="PBP_like_2"/>
    <property type="match status" value="1"/>
</dbReference>
<keyword evidence="3 4" id="KW-0592">Phosphate transport</keyword>
<dbReference type="EMBL" id="CP001398">
    <property type="protein sequence ID" value="ACS32706.1"/>
    <property type="molecule type" value="Genomic_DNA"/>
</dbReference>
<feature type="domain" description="PBP" evidence="6">
    <location>
        <begin position="58"/>
        <end position="366"/>
    </location>
</feature>
<evidence type="ECO:0000256" key="2">
    <source>
        <dbReference type="ARBA" id="ARBA00022448"/>
    </source>
</evidence>
<dbReference type="KEGG" id="tga:TGAM_0204"/>
<feature type="region of interest" description="Disordered" evidence="5">
    <location>
        <begin position="35"/>
        <end position="56"/>
    </location>
</feature>
<comment type="similarity">
    <text evidence="1 4">Belongs to the PstS family.</text>
</comment>
<dbReference type="HOGENOM" id="CLU_034528_1_2_2"/>
<organism evidence="7 8">
    <name type="scientific">Thermococcus gammatolerans (strain DSM 15229 / JCM 11827 / EJ3)</name>
    <dbReference type="NCBI Taxonomy" id="593117"/>
    <lineage>
        <taxon>Archaea</taxon>
        <taxon>Methanobacteriati</taxon>
        <taxon>Methanobacteriota</taxon>
        <taxon>Thermococci</taxon>
        <taxon>Thermococcales</taxon>
        <taxon>Thermococcaceae</taxon>
        <taxon>Thermococcus</taxon>
    </lineage>
</organism>
<dbReference type="Gene3D" id="3.40.190.10">
    <property type="entry name" value="Periplasmic binding protein-like II"/>
    <property type="match status" value="2"/>
</dbReference>
<dbReference type="PATRIC" id="fig|593117.10.peg.206"/>
<dbReference type="InterPro" id="IPR024370">
    <property type="entry name" value="PBP_domain"/>
</dbReference>
<dbReference type="PIRSF" id="PIRSF002756">
    <property type="entry name" value="PstS"/>
    <property type="match status" value="1"/>
</dbReference>
<dbReference type="PANTHER" id="PTHR42996:SF1">
    <property type="entry name" value="PHOSPHATE-BINDING PROTEIN PSTS"/>
    <property type="match status" value="1"/>
</dbReference>
<dbReference type="GO" id="GO:0042301">
    <property type="term" value="F:phosphate ion binding"/>
    <property type="evidence" value="ECO:0007669"/>
    <property type="project" value="InterPro"/>
</dbReference>
<sequence length="399" mass="43368">MVIFSSVKPMKRLGALLLVFLLGIAVLSSGCINSKGESTTPSSTPSSTATPKQSSTTSSSSAKVIVIRTTGATFPQYQIQKWIEEYMKTHPNVKIEYEGGGSGHGQEAFLKGLTDIGRTDPPVKESTWKKFLQTGDQPLQFPEVVGAVVVAYNVPGVDELKLDGETLAKIFMGEIEYWDDEAIKKLNPNAKLPHEKIIVVHRSDASGTTAIFTTYLSLVSKEFAEKVGAGKLVNWPVDKMGRGIGGKGNPGVVQALKSTKYSIAYTELSFAIEENLKVVALKNKAGKFVKPTDETIKAAVSAVKTYIPEPTEGYKEDLKQLLNAPGENAYPIVAFTHILVWENRGGKHYSPEKAKAIKDFLRWILTEGQKKEHIAPGYVGLPKDVAEIGLKAVDMIQTG</sequence>
<protein>
    <recommendedName>
        <fullName evidence="4">Phosphate-binding protein</fullName>
    </recommendedName>
</protein>
<dbReference type="CDD" id="cd13565">
    <property type="entry name" value="PBP2_PstS"/>
    <property type="match status" value="1"/>
</dbReference>
<dbReference type="GO" id="GO:0035435">
    <property type="term" value="P:phosphate ion transmembrane transport"/>
    <property type="evidence" value="ECO:0007669"/>
    <property type="project" value="InterPro"/>
</dbReference>
<dbReference type="AlphaFoldDB" id="C5A394"/>
<dbReference type="eggNOG" id="arCOG00213">
    <property type="taxonomic scope" value="Archaea"/>
</dbReference>
<keyword evidence="8" id="KW-1185">Reference proteome</keyword>
<dbReference type="SUPFAM" id="SSF53850">
    <property type="entry name" value="Periplasmic binding protein-like II"/>
    <property type="match status" value="1"/>
</dbReference>
<evidence type="ECO:0000256" key="5">
    <source>
        <dbReference type="SAM" id="MobiDB-lite"/>
    </source>
</evidence>
<evidence type="ECO:0000256" key="4">
    <source>
        <dbReference type="PIRNR" id="PIRNR002756"/>
    </source>
</evidence>
<evidence type="ECO:0000313" key="8">
    <source>
        <dbReference type="Proteomes" id="UP000001488"/>
    </source>
</evidence>
<gene>
    <name evidence="7" type="primary">pstS</name>
    <name evidence="7" type="ordered locus">TGAM_0204</name>
</gene>
<dbReference type="Proteomes" id="UP000001488">
    <property type="component" value="Chromosome"/>
</dbReference>
<dbReference type="GO" id="GO:0043190">
    <property type="term" value="C:ATP-binding cassette (ABC) transporter complex"/>
    <property type="evidence" value="ECO:0007669"/>
    <property type="project" value="InterPro"/>
</dbReference>
<dbReference type="PANTHER" id="PTHR42996">
    <property type="entry name" value="PHOSPHATE-BINDING PROTEIN PSTS"/>
    <property type="match status" value="1"/>
</dbReference>
<keyword evidence="2 4" id="KW-0813">Transport</keyword>
<dbReference type="InterPro" id="IPR050962">
    <property type="entry name" value="Phosphate-bind_PstS"/>
</dbReference>
<evidence type="ECO:0000256" key="1">
    <source>
        <dbReference type="ARBA" id="ARBA00008725"/>
    </source>
</evidence>
<evidence type="ECO:0000313" key="7">
    <source>
        <dbReference type="EMBL" id="ACS32706.1"/>
    </source>
</evidence>
<evidence type="ECO:0000256" key="3">
    <source>
        <dbReference type="ARBA" id="ARBA00022592"/>
    </source>
</evidence>
<name>C5A394_THEGJ</name>
<dbReference type="STRING" id="593117.TGAM_0204"/>
<dbReference type="PaxDb" id="593117-TGAM_0204"/>